<dbReference type="eggNOG" id="KOG4097">
    <property type="taxonomic scope" value="Eukaryota"/>
</dbReference>
<evidence type="ECO:0000256" key="7">
    <source>
        <dbReference type="ARBA" id="ARBA00022989"/>
    </source>
</evidence>
<evidence type="ECO:0000313" key="15">
    <source>
        <dbReference type="Proteomes" id="UP000002605"/>
    </source>
</evidence>
<evidence type="ECO:0000256" key="12">
    <source>
        <dbReference type="RuleBase" id="RU364031"/>
    </source>
</evidence>
<keyword evidence="3" id="KW-0813">Transport</keyword>
<sequence>MFRIKTFTHTSIPLTKPGLNCVRRLRLVPDWSKFKTIPQPPGYIVGTVNDAYKPPSPEYYEGSYHWTYERAITITMLPLVMTPFVAGVEFPLVDSVFSTLLLFHCHAGIKSCIIDYIPKRVYGFWYGAACKLLTLGTFVAMYGIYILETTSNGLFDLVSSLWSA</sequence>
<feature type="binding site" description="axial binding residue" evidence="11">
    <location>
        <position position="104"/>
    </location>
    <ligand>
        <name>heme b</name>
        <dbReference type="ChEBI" id="CHEBI:60344"/>
        <note>ligand shared with SDHC</note>
    </ligand>
    <ligandPart>
        <name>Fe</name>
        <dbReference type="ChEBI" id="CHEBI:18248"/>
    </ligandPart>
</feature>
<comment type="similarity">
    <text evidence="2 12">Belongs to the CybS family.</text>
</comment>
<protein>
    <recommendedName>
        <fullName evidence="12">Succinate dehydrogenase [ubiquinone] cytochrome b small subunit</fullName>
    </recommendedName>
</protein>
<keyword evidence="7 12" id="KW-1133">Transmembrane helix</keyword>
<dbReference type="GO" id="GO:0006099">
    <property type="term" value="P:tricarboxylic acid cycle"/>
    <property type="evidence" value="ECO:0007669"/>
    <property type="project" value="TreeGrafter"/>
</dbReference>
<dbReference type="HOGENOM" id="CLU_096618_0_1_1"/>
<keyword evidence="4 12" id="KW-0812">Transmembrane</keyword>
<evidence type="ECO:0000256" key="1">
    <source>
        <dbReference type="ARBA" id="ARBA00004448"/>
    </source>
</evidence>
<dbReference type="GO" id="GO:0098796">
    <property type="term" value="C:membrane protein complex"/>
    <property type="evidence" value="ECO:0007669"/>
    <property type="project" value="UniProtKB-ARBA"/>
</dbReference>
<feature type="transmembrane region" description="Helical" evidence="12">
    <location>
        <begin position="124"/>
        <end position="147"/>
    </location>
</feature>
<dbReference type="GO" id="GO:0005743">
    <property type="term" value="C:mitochondrial inner membrane"/>
    <property type="evidence" value="ECO:0007669"/>
    <property type="project" value="UniProtKB-SubCell"/>
</dbReference>
<evidence type="ECO:0000313" key="13">
    <source>
        <dbReference type="CGD" id="CAL0000160636"/>
    </source>
</evidence>
<keyword evidence="11" id="KW-0479">Metal-binding</keyword>
<name>B9WI70_CANDC</name>
<dbReference type="InterPro" id="IPR034804">
    <property type="entry name" value="SQR/QFR_C/D"/>
</dbReference>
<dbReference type="PANTHER" id="PTHR13337">
    <property type="entry name" value="SUCCINATE DEHYDROGENASE"/>
    <property type="match status" value="1"/>
</dbReference>
<evidence type="ECO:0000256" key="4">
    <source>
        <dbReference type="ARBA" id="ARBA00022692"/>
    </source>
</evidence>
<evidence type="ECO:0000256" key="8">
    <source>
        <dbReference type="ARBA" id="ARBA00023128"/>
    </source>
</evidence>
<dbReference type="GO" id="GO:0020037">
    <property type="term" value="F:heme binding"/>
    <property type="evidence" value="ECO:0007669"/>
    <property type="project" value="TreeGrafter"/>
</dbReference>
<dbReference type="Pfam" id="PF05328">
    <property type="entry name" value="CybS"/>
    <property type="match status" value="1"/>
</dbReference>
<keyword evidence="9 12" id="KW-0472">Membrane</keyword>
<dbReference type="GO" id="GO:0046872">
    <property type="term" value="F:metal ion binding"/>
    <property type="evidence" value="ECO:0007669"/>
    <property type="project" value="UniProtKB-KW"/>
</dbReference>
<dbReference type="PANTHER" id="PTHR13337:SF2">
    <property type="entry name" value="SUCCINATE DEHYDROGENASE [UBIQUINONE] CYTOCHROME B SMALL SUBUNIT, MITOCHONDRIAL"/>
    <property type="match status" value="1"/>
</dbReference>
<reference evidence="14 15" key="1">
    <citation type="journal article" date="2009" name="Genome Res.">
        <title>Comparative genomics of the fungal pathogens Candida dubliniensis and Candida albicans.</title>
        <authorList>
            <person name="Jackson A.P."/>
            <person name="Gamble J.A."/>
            <person name="Yeomans T."/>
            <person name="Moran G.P."/>
            <person name="Saunders D."/>
            <person name="Harris D."/>
            <person name="Aslett M."/>
            <person name="Barrell J.F."/>
            <person name="Butler G."/>
            <person name="Citiulo F."/>
            <person name="Coleman D.C."/>
            <person name="de Groot P.W.J."/>
            <person name="Goodwin T.J."/>
            <person name="Quail M.A."/>
            <person name="McQuillan J."/>
            <person name="Munro C.A."/>
            <person name="Pain A."/>
            <person name="Poulter R.T."/>
            <person name="Rajandream M.A."/>
            <person name="Renauld H."/>
            <person name="Spiering M.J."/>
            <person name="Tivey A."/>
            <person name="Gow N.A.R."/>
            <person name="Barrell B."/>
            <person name="Sullivan D.J."/>
            <person name="Berriman M."/>
        </authorList>
    </citation>
    <scope>NUCLEOTIDE SEQUENCE [LARGE SCALE GENOMIC DNA]</scope>
    <source>
        <strain evidence="15">CD36 / ATCC MYA-646 / CBS 7987 / NCPF 3949 / NRRL Y-17841</strain>
    </source>
</reference>
<evidence type="ECO:0000256" key="6">
    <source>
        <dbReference type="ARBA" id="ARBA00022946"/>
    </source>
</evidence>
<keyword evidence="11" id="KW-0408">Iron</keyword>
<accession>B9WI70</accession>
<dbReference type="Gene3D" id="1.20.1300.10">
    <property type="entry name" value="Fumarate reductase/succinate dehydrogenase, transmembrane subunit"/>
    <property type="match status" value="1"/>
</dbReference>
<feature type="binding site" evidence="10">
    <location>
        <position position="116"/>
    </location>
    <ligand>
        <name>a ubiquinone</name>
        <dbReference type="ChEBI" id="CHEBI:16389"/>
        <note>ligand shared with IP/SDHB</note>
    </ligand>
</feature>
<dbReference type="AlphaFoldDB" id="B9WI70"/>
<dbReference type="CDD" id="cd03496">
    <property type="entry name" value="SQR_TypeC_CybS"/>
    <property type="match status" value="1"/>
</dbReference>
<evidence type="ECO:0000256" key="9">
    <source>
        <dbReference type="ARBA" id="ARBA00023136"/>
    </source>
</evidence>
<dbReference type="GeneID" id="8048004"/>
<dbReference type="Proteomes" id="UP000002605">
    <property type="component" value="Chromosome 5"/>
</dbReference>
<dbReference type="InterPro" id="IPR007992">
    <property type="entry name" value="CybS"/>
</dbReference>
<dbReference type="SUPFAM" id="SSF81343">
    <property type="entry name" value="Fumarate reductase respiratory complex transmembrane subunits"/>
    <property type="match status" value="1"/>
</dbReference>
<dbReference type="OrthoDB" id="18577at2759"/>
<dbReference type="CGD" id="CAL0000160636">
    <property type="gene designation" value="Cd36_54880"/>
</dbReference>
<evidence type="ECO:0000256" key="2">
    <source>
        <dbReference type="ARBA" id="ARBA00007294"/>
    </source>
</evidence>
<dbReference type="EMBL" id="FM992692">
    <property type="protein sequence ID" value="CAX41867.1"/>
    <property type="molecule type" value="Genomic_DNA"/>
</dbReference>
<dbReference type="RefSeq" id="XP_002420782.1">
    <property type="nucleotide sequence ID" value="XM_002420737.1"/>
</dbReference>
<dbReference type="GO" id="GO:0006121">
    <property type="term" value="P:mitochondrial electron transport, succinate to ubiquinone"/>
    <property type="evidence" value="ECO:0007669"/>
    <property type="project" value="TreeGrafter"/>
</dbReference>
<keyword evidence="15" id="KW-1185">Reference proteome</keyword>
<proteinExistence type="inferred from homology"/>
<dbReference type="GO" id="GO:0048039">
    <property type="term" value="F:ubiquinone binding"/>
    <property type="evidence" value="ECO:0007669"/>
    <property type="project" value="TreeGrafter"/>
</dbReference>
<keyword evidence="6 12" id="KW-0809">Transit peptide</keyword>
<organism evidence="14 15">
    <name type="scientific">Candida dubliniensis (strain CD36 / ATCC MYA-646 / CBS 7987 / NCPF 3949 / NRRL Y-17841)</name>
    <name type="common">Yeast</name>
    <dbReference type="NCBI Taxonomy" id="573826"/>
    <lineage>
        <taxon>Eukaryota</taxon>
        <taxon>Fungi</taxon>
        <taxon>Dikarya</taxon>
        <taxon>Ascomycota</taxon>
        <taxon>Saccharomycotina</taxon>
        <taxon>Pichiomycetes</taxon>
        <taxon>Debaryomycetaceae</taxon>
        <taxon>Candida/Lodderomyces clade</taxon>
        <taxon>Candida</taxon>
    </lineage>
</organism>
<keyword evidence="5 12" id="KW-0999">Mitochondrion inner membrane</keyword>
<dbReference type="FunFam" id="1.20.1300.10:FF:000007">
    <property type="entry name" value="Succinate dehydrogenase [ubiquinone] cytochrome b small subunit"/>
    <property type="match status" value="1"/>
</dbReference>
<evidence type="ECO:0000313" key="14">
    <source>
        <dbReference type="EMBL" id="CAX41867.1"/>
    </source>
</evidence>
<comment type="subcellular location">
    <subcellularLocation>
        <location evidence="1 12">Mitochondrion inner membrane</location>
        <topology evidence="1 12">Multi-pass membrane protein</topology>
    </subcellularLocation>
</comment>
<evidence type="ECO:0000256" key="3">
    <source>
        <dbReference type="ARBA" id="ARBA00022448"/>
    </source>
</evidence>
<keyword evidence="8 12" id="KW-0496">Mitochondrion</keyword>
<evidence type="ECO:0000256" key="11">
    <source>
        <dbReference type="PIRSR" id="PIRSR607992-2"/>
    </source>
</evidence>
<dbReference type="VEuPathDB" id="FungiDB:CD36_54880"/>
<evidence type="ECO:0000256" key="5">
    <source>
        <dbReference type="ARBA" id="ARBA00022792"/>
    </source>
</evidence>
<dbReference type="KEGG" id="cdu:CD36_54880"/>
<evidence type="ECO:0000256" key="10">
    <source>
        <dbReference type="PIRSR" id="PIRSR607992-1"/>
    </source>
</evidence>
<comment type="caution">
    <text evidence="12">Lacks conserved residue(s) required for the propagation of feature annotation.</text>
</comment>
<gene>
    <name evidence="13" type="ordered locus">Cd36_54880</name>
    <name evidence="14" type="ORF">CD36_54880</name>
</gene>